<dbReference type="Pfam" id="PF09148">
    <property type="entry name" value="DUF1934"/>
    <property type="match status" value="1"/>
</dbReference>
<evidence type="ECO:0000313" key="2">
    <source>
        <dbReference type="Proteomes" id="UP000789845"/>
    </source>
</evidence>
<dbReference type="EMBL" id="CAKJTG010000002">
    <property type="protein sequence ID" value="CAG9606716.1"/>
    <property type="molecule type" value="Genomic_DNA"/>
</dbReference>
<sequence>MPVKVVVRTTISQGDESEVFELVTFGRFFHKGSAFYLFYEEELDVGKIKTSVKFSDEDAVIIRSGAVNMRLAFHLNHQMKGHYETPYGTMDTMTDTKNLTHQQTSGKEGKLNLLYDFRLQEDHAGTYQLEISYKKEGTANEHS</sequence>
<organism evidence="1 2">
    <name type="scientific">Pseudoneobacillus rhizosphaerae</name>
    <dbReference type="NCBI Taxonomy" id="2880968"/>
    <lineage>
        <taxon>Bacteria</taxon>
        <taxon>Bacillati</taxon>
        <taxon>Bacillota</taxon>
        <taxon>Bacilli</taxon>
        <taxon>Bacillales</taxon>
        <taxon>Bacillaceae</taxon>
        <taxon>Pseudoneobacillus</taxon>
    </lineage>
</organism>
<dbReference type="Proteomes" id="UP000789845">
    <property type="component" value="Unassembled WGS sequence"/>
</dbReference>
<name>A0A9C7G6P5_9BACI</name>
<protein>
    <submittedName>
        <fullName evidence="1">Beta-barrel protein YwiB</fullName>
    </submittedName>
</protein>
<dbReference type="AlphaFoldDB" id="A0A9C7G6P5"/>
<comment type="caution">
    <text evidence="1">The sequence shown here is derived from an EMBL/GenBank/DDBJ whole genome shotgun (WGS) entry which is preliminary data.</text>
</comment>
<dbReference type="InterPro" id="IPR015231">
    <property type="entry name" value="DUF1934"/>
</dbReference>
<dbReference type="SUPFAM" id="SSF50814">
    <property type="entry name" value="Lipocalins"/>
    <property type="match status" value="1"/>
</dbReference>
<accession>A0A9C7G6P5</accession>
<reference evidence="1" key="1">
    <citation type="submission" date="2021-10" db="EMBL/GenBank/DDBJ databases">
        <authorList>
            <person name="Criscuolo A."/>
        </authorList>
    </citation>
    <scope>NUCLEOTIDE SEQUENCE</scope>
    <source>
        <strain evidence="1">CIP111885</strain>
    </source>
</reference>
<evidence type="ECO:0000313" key="1">
    <source>
        <dbReference type="EMBL" id="CAG9606716.1"/>
    </source>
</evidence>
<gene>
    <name evidence="1" type="primary">ywiB</name>
    <name evidence="1" type="ORF">NEOCIP111885_00404</name>
</gene>
<keyword evidence="2" id="KW-1185">Reference proteome</keyword>
<dbReference type="InterPro" id="IPR012674">
    <property type="entry name" value="Calycin"/>
</dbReference>
<proteinExistence type="predicted"/>
<dbReference type="Gene3D" id="2.40.128.20">
    <property type="match status" value="1"/>
</dbReference>